<evidence type="ECO:0000256" key="3">
    <source>
        <dbReference type="ARBA" id="ARBA00023015"/>
    </source>
</evidence>
<dbReference type="EMBL" id="WOWK01000011">
    <property type="protein sequence ID" value="KAF0329513.1"/>
    <property type="molecule type" value="Genomic_DNA"/>
</dbReference>
<keyword evidence="8" id="KW-1185">Reference proteome</keyword>
<evidence type="ECO:0000256" key="4">
    <source>
        <dbReference type="ARBA" id="ARBA00023125"/>
    </source>
</evidence>
<evidence type="ECO:0000256" key="2">
    <source>
        <dbReference type="ARBA" id="ARBA00022833"/>
    </source>
</evidence>
<evidence type="ECO:0000313" key="7">
    <source>
        <dbReference type="EMBL" id="KAF0329513.1"/>
    </source>
</evidence>
<proteinExistence type="predicted"/>
<keyword evidence="3" id="KW-0805">Transcription regulation</keyword>
<sequence length="179" mass="19873">MILLHRPFLKSTDSSREFALSAAGQSDIHTVACRKAAQWIARIFRIYKKNFSLRTIPISAVHCAFTAAVIFLADATLTSGDSELRKESLKDLETCFESLQSMSIAWGWSKRAISALQQIARRWDVKITSTEGTCVLDETVICPPDGDEDSFSRLLSDATAQQSADSWLDLGTYLHNPAE</sequence>
<keyword evidence="6" id="KW-0539">Nucleus</keyword>
<organism evidence="7 8">
    <name type="scientific">Colletotrichum asianum</name>
    <dbReference type="NCBI Taxonomy" id="702518"/>
    <lineage>
        <taxon>Eukaryota</taxon>
        <taxon>Fungi</taxon>
        <taxon>Dikarya</taxon>
        <taxon>Ascomycota</taxon>
        <taxon>Pezizomycotina</taxon>
        <taxon>Sordariomycetes</taxon>
        <taxon>Hypocreomycetidae</taxon>
        <taxon>Glomerellales</taxon>
        <taxon>Glomerellaceae</taxon>
        <taxon>Colletotrichum</taxon>
        <taxon>Colletotrichum gloeosporioides species complex</taxon>
    </lineage>
</organism>
<keyword evidence="2" id="KW-0862">Zinc</keyword>
<keyword evidence="1" id="KW-0479">Metal-binding</keyword>
<dbReference type="OrthoDB" id="2154091at2759"/>
<evidence type="ECO:0000256" key="5">
    <source>
        <dbReference type="ARBA" id="ARBA00023163"/>
    </source>
</evidence>
<dbReference type="GO" id="GO:0046872">
    <property type="term" value="F:metal ion binding"/>
    <property type="evidence" value="ECO:0007669"/>
    <property type="project" value="UniProtKB-KW"/>
</dbReference>
<dbReference type="CDD" id="cd12148">
    <property type="entry name" value="fungal_TF_MHR"/>
    <property type="match status" value="1"/>
</dbReference>
<dbReference type="Proteomes" id="UP000434172">
    <property type="component" value="Unassembled WGS sequence"/>
</dbReference>
<dbReference type="GO" id="GO:0003677">
    <property type="term" value="F:DNA binding"/>
    <property type="evidence" value="ECO:0007669"/>
    <property type="project" value="UniProtKB-KW"/>
</dbReference>
<dbReference type="PANTHER" id="PTHR31313">
    <property type="entry name" value="TY1 ENHANCER ACTIVATOR"/>
    <property type="match status" value="1"/>
</dbReference>
<protein>
    <submittedName>
        <fullName evidence="7">C6 transcription factor</fullName>
    </submittedName>
</protein>
<accession>A0A8H3ZRW4</accession>
<keyword evidence="4" id="KW-0238">DNA-binding</keyword>
<dbReference type="InterPro" id="IPR051615">
    <property type="entry name" value="Transcr_Regulatory_Elem"/>
</dbReference>
<comment type="caution">
    <text evidence="7">The sequence shown here is derived from an EMBL/GenBank/DDBJ whole genome shotgun (WGS) entry which is preliminary data.</text>
</comment>
<dbReference type="PANTHER" id="PTHR31313:SF81">
    <property type="entry name" value="TY1 ENHANCER ACTIVATOR"/>
    <property type="match status" value="1"/>
</dbReference>
<evidence type="ECO:0000313" key="8">
    <source>
        <dbReference type="Proteomes" id="UP000434172"/>
    </source>
</evidence>
<gene>
    <name evidence="7" type="ORF">GQ607_003081</name>
</gene>
<evidence type="ECO:0000256" key="1">
    <source>
        <dbReference type="ARBA" id="ARBA00022723"/>
    </source>
</evidence>
<dbReference type="AlphaFoldDB" id="A0A8H3ZRW4"/>
<reference evidence="7 8" key="1">
    <citation type="submission" date="2019-12" db="EMBL/GenBank/DDBJ databases">
        <title>A genome sequence resource for the geographically widespread anthracnose pathogen Colletotrichum asianum.</title>
        <authorList>
            <person name="Meng Y."/>
        </authorList>
    </citation>
    <scope>NUCLEOTIDE SEQUENCE [LARGE SCALE GENOMIC DNA]</scope>
    <source>
        <strain evidence="7 8">ICMP 18580</strain>
    </source>
</reference>
<keyword evidence="5" id="KW-0804">Transcription</keyword>
<name>A0A8H3ZRW4_9PEZI</name>
<evidence type="ECO:0000256" key="6">
    <source>
        <dbReference type="ARBA" id="ARBA00023242"/>
    </source>
</evidence>